<name>A0ABZ1F8V8_9ACTN</name>
<gene>
    <name evidence="3" type="ORF">OG863_01510</name>
</gene>
<accession>A0ABZ1F8V8</accession>
<feature type="domain" description="DUF397" evidence="2">
    <location>
        <begin position="88"/>
        <end position="121"/>
    </location>
</feature>
<dbReference type="InterPro" id="IPR007278">
    <property type="entry name" value="DUF397"/>
</dbReference>
<dbReference type="EMBL" id="CP109106">
    <property type="protein sequence ID" value="WSB66748.1"/>
    <property type="molecule type" value="Genomic_DNA"/>
</dbReference>
<dbReference type="Proteomes" id="UP001344251">
    <property type="component" value="Chromosome"/>
</dbReference>
<evidence type="ECO:0000313" key="4">
    <source>
        <dbReference type="Proteomes" id="UP001344251"/>
    </source>
</evidence>
<protein>
    <submittedName>
        <fullName evidence="3">DUF397 domain-containing protein</fullName>
    </submittedName>
</protein>
<evidence type="ECO:0000259" key="2">
    <source>
        <dbReference type="Pfam" id="PF04149"/>
    </source>
</evidence>
<sequence>MAQQHAQRRRLAVLHTADFDVLHHGHAADSPPSPDDNAAEGHARPSRPRHDLPDKAEAYGSGCCVAEPVQPCTLSAEPALRAPRPEQAWRKSSHHSGGGNCIVATAFGAGTVAVHDSKNPAWTRPVRRLRGDSCPVTAHALPEGCCGEPAPGPNAAPMASGPVSLWPRLHERLPVELRRSGLLEMDDAAVGGSHV</sequence>
<reference evidence="3 4" key="1">
    <citation type="submission" date="2022-10" db="EMBL/GenBank/DDBJ databases">
        <title>The complete genomes of actinobacterial strains from the NBC collection.</title>
        <authorList>
            <person name="Joergensen T.S."/>
            <person name="Alvarez Arevalo M."/>
            <person name="Sterndorff E.B."/>
            <person name="Faurdal D."/>
            <person name="Vuksanovic O."/>
            <person name="Mourched A.-S."/>
            <person name="Charusanti P."/>
            <person name="Shaw S."/>
            <person name="Blin K."/>
            <person name="Weber T."/>
        </authorList>
    </citation>
    <scope>NUCLEOTIDE SEQUENCE [LARGE SCALE GENOMIC DNA]</scope>
    <source>
        <strain evidence="3 4">NBC 01774</strain>
    </source>
</reference>
<evidence type="ECO:0000313" key="3">
    <source>
        <dbReference type="EMBL" id="WSB66748.1"/>
    </source>
</evidence>
<evidence type="ECO:0000256" key="1">
    <source>
        <dbReference type="SAM" id="MobiDB-lite"/>
    </source>
</evidence>
<feature type="compositionally biased region" description="Basic and acidic residues" evidence="1">
    <location>
        <begin position="39"/>
        <end position="55"/>
    </location>
</feature>
<proteinExistence type="predicted"/>
<dbReference type="Pfam" id="PF04149">
    <property type="entry name" value="DUF397"/>
    <property type="match status" value="1"/>
</dbReference>
<keyword evidence="4" id="KW-1185">Reference proteome</keyword>
<organism evidence="3 4">
    <name type="scientific">Streptomyces decoyicus</name>
    <dbReference type="NCBI Taxonomy" id="249567"/>
    <lineage>
        <taxon>Bacteria</taxon>
        <taxon>Bacillati</taxon>
        <taxon>Actinomycetota</taxon>
        <taxon>Actinomycetes</taxon>
        <taxon>Kitasatosporales</taxon>
        <taxon>Streptomycetaceae</taxon>
        <taxon>Streptomyces</taxon>
    </lineage>
</organism>
<feature type="region of interest" description="Disordered" evidence="1">
    <location>
        <begin position="22"/>
        <end position="55"/>
    </location>
</feature>